<dbReference type="PRINTS" id="PR00080">
    <property type="entry name" value="SDRFAMILY"/>
</dbReference>
<dbReference type="Pfam" id="PF13561">
    <property type="entry name" value="adh_short_C2"/>
    <property type="match status" value="1"/>
</dbReference>
<sequence>MNLSEQKSNSNLLSNLISLIGKRVLITGAAGSVGERACAVFRAAGAEVFGVDRNYVKLNELRTDGFLDEFLAGDLTDPAFCQVVGRLNPVPDVLVNNVGTGLSHSLANTSDEVLEEMLEINLRVAVRLCREIMPAMGNRRSGKVINVSSVLANHPVPTVSAYAASKSALIGFTRSVALEYAPRGIQVNALAPGYLAGPKNDEYFRSDIGQQFQLRFMPTGTIGTPNALDGPLLFLASAMSEHVTGHTLVVDGGYSIW</sequence>
<dbReference type="EC" id="1.1.1.100" evidence="3"/>
<dbReference type="SUPFAM" id="SSF51735">
    <property type="entry name" value="NAD(P)-binding Rossmann-fold domains"/>
    <property type="match status" value="1"/>
</dbReference>
<evidence type="ECO:0000313" key="4">
    <source>
        <dbReference type="Proteomes" id="UP000315403"/>
    </source>
</evidence>
<protein>
    <submittedName>
        <fullName evidence="3">3-oxoacyl-[acyl-carrier-protein] reductase FabG</fullName>
        <ecNumber evidence="3">1.1.1.100</ecNumber>
    </submittedName>
</protein>
<accession>A0A543PZ09</accession>
<keyword evidence="2 3" id="KW-0560">Oxidoreductase</keyword>
<dbReference type="InterPro" id="IPR036291">
    <property type="entry name" value="NAD(P)-bd_dom_sf"/>
</dbReference>
<dbReference type="InterPro" id="IPR002347">
    <property type="entry name" value="SDR_fam"/>
</dbReference>
<organism evidence="3 4">
    <name type="scientific">Acidithiobacillus thiooxidans ATCC 19377</name>
    <dbReference type="NCBI Taxonomy" id="637390"/>
    <lineage>
        <taxon>Bacteria</taxon>
        <taxon>Pseudomonadati</taxon>
        <taxon>Pseudomonadota</taxon>
        <taxon>Acidithiobacillia</taxon>
        <taxon>Acidithiobacillales</taxon>
        <taxon>Acidithiobacillaceae</taxon>
        <taxon>Acidithiobacillus</taxon>
    </lineage>
</organism>
<reference evidence="3 4" key="1">
    <citation type="submission" date="2019-03" db="EMBL/GenBank/DDBJ databases">
        <title>New insights into Acidothiobacillus thiooxidans sulfur metabolism through coupled gene expression, solution geochemistry, microscopy and spectroscopy analyses.</title>
        <authorList>
            <person name="Camacho D."/>
            <person name="Frazao R."/>
            <person name="Fouillen A."/>
            <person name="Nanci A."/>
            <person name="Lang B.F."/>
            <person name="Apte S.C."/>
            <person name="Baron C."/>
            <person name="Warren L.A."/>
        </authorList>
    </citation>
    <scope>NUCLEOTIDE SEQUENCE [LARGE SCALE GENOMIC DNA]</scope>
    <source>
        <strain evidence="3 4">ATCC 19377</strain>
    </source>
</reference>
<dbReference type="AlphaFoldDB" id="A0A543PZ09"/>
<evidence type="ECO:0000313" key="3">
    <source>
        <dbReference type="EMBL" id="TQN49271.1"/>
    </source>
</evidence>
<name>A0A543PZ09_ACITH</name>
<gene>
    <name evidence="3" type="primary">fabG_3</name>
    <name evidence="3" type="ORF">DLNHIDIE_03451</name>
</gene>
<dbReference type="PANTHER" id="PTHR42760:SF133">
    <property type="entry name" value="3-OXOACYL-[ACYL-CARRIER-PROTEIN] REDUCTASE"/>
    <property type="match status" value="1"/>
</dbReference>
<dbReference type="PROSITE" id="PS00061">
    <property type="entry name" value="ADH_SHORT"/>
    <property type="match status" value="1"/>
</dbReference>
<evidence type="ECO:0000256" key="1">
    <source>
        <dbReference type="ARBA" id="ARBA00006484"/>
    </source>
</evidence>
<comment type="similarity">
    <text evidence="1">Belongs to the short-chain dehydrogenases/reductases (SDR) family.</text>
</comment>
<dbReference type="GO" id="GO:0004316">
    <property type="term" value="F:3-oxoacyl-[acyl-carrier-protein] reductase (NADPH) activity"/>
    <property type="evidence" value="ECO:0007669"/>
    <property type="project" value="UniProtKB-EC"/>
</dbReference>
<dbReference type="RefSeq" id="WP_142090162.1">
    <property type="nucleotide sequence ID" value="NZ_SZUV01000007.1"/>
</dbReference>
<dbReference type="EMBL" id="SZUV01000007">
    <property type="protein sequence ID" value="TQN49271.1"/>
    <property type="molecule type" value="Genomic_DNA"/>
</dbReference>
<dbReference type="Gene3D" id="3.40.50.720">
    <property type="entry name" value="NAD(P)-binding Rossmann-like Domain"/>
    <property type="match status" value="1"/>
</dbReference>
<dbReference type="Proteomes" id="UP000315403">
    <property type="component" value="Unassembled WGS sequence"/>
</dbReference>
<dbReference type="PRINTS" id="PR00081">
    <property type="entry name" value="GDHRDH"/>
</dbReference>
<dbReference type="CDD" id="cd05233">
    <property type="entry name" value="SDR_c"/>
    <property type="match status" value="1"/>
</dbReference>
<dbReference type="InterPro" id="IPR020904">
    <property type="entry name" value="Sc_DH/Rdtase_CS"/>
</dbReference>
<evidence type="ECO:0000256" key="2">
    <source>
        <dbReference type="ARBA" id="ARBA00023002"/>
    </source>
</evidence>
<dbReference type="PANTHER" id="PTHR42760">
    <property type="entry name" value="SHORT-CHAIN DEHYDROGENASES/REDUCTASES FAMILY MEMBER"/>
    <property type="match status" value="1"/>
</dbReference>
<comment type="caution">
    <text evidence="3">The sequence shown here is derived from an EMBL/GenBank/DDBJ whole genome shotgun (WGS) entry which is preliminary data.</text>
</comment>
<proteinExistence type="inferred from homology"/>